<comment type="caution">
    <text evidence="1">The sequence shown here is derived from an EMBL/GenBank/DDBJ whole genome shotgun (WGS) entry which is preliminary data.</text>
</comment>
<keyword evidence="2" id="KW-1185">Reference proteome</keyword>
<proteinExistence type="predicted"/>
<name>A0A8J7QV76_9BACT</name>
<accession>A0A8J7QV76</accession>
<organism evidence="1 2">
    <name type="scientific">Acanthopleuribacter pedis</name>
    <dbReference type="NCBI Taxonomy" id="442870"/>
    <lineage>
        <taxon>Bacteria</taxon>
        <taxon>Pseudomonadati</taxon>
        <taxon>Acidobacteriota</taxon>
        <taxon>Holophagae</taxon>
        <taxon>Acanthopleuribacterales</taxon>
        <taxon>Acanthopleuribacteraceae</taxon>
        <taxon>Acanthopleuribacter</taxon>
    </lineage>
</organism>
<protein>
    <submittedName>
        <fullName evidence="1">Uncharacterized protein</fullName>
    </submittedName>
</protein>
<dbReference type="AlphaFoldDB" id="A0A8J7QV76"/>
<reference evidence="1" key="1">
    <citation type="submission" date="2021-03" db="EMBL/GenBank/DDBJ databases">
        <authorList>
            <person name="Wang G."/>
        </authorList>
    </citation>
    <scope>NUCLEOTIDE SEQUENCE</scope>
    <source>
        <strain evidence="1">KCTC 12899</strain>
    </source>
</reference>
<dbReference type="Proteomes" id="UP000664417">
    <property type="component" value="Unassembled WGS sequence"/>
</dbReference>
<evidence type="ECO:0000313" key="1">
    <source>
        <dbReference type="EMBL" id="MBO1323468.1"/>
    </source>
</evidence>
<dbReference type="EMBL" id="JAFREP010000072">
    <property type="protein sequence ID" value="MBO1323468.1"/>
    <property type="molecule type" value="Genomic_DNA"/>
</dbReference>
<sequence>MVEFPITYNFIKGTSTINHLVEPREASGIVLPIGYSTLLAAGRSVEFNDFVTVYSVSDMLVHARDFKLSLAKRDVLKEVLEKHHVSDRNFYPLGFSVDGDQIAFSQGKNQNIFIIPKFGDPVVKLPLNLYLLLGHYLSGSEIELVNGGLYIKPFKKREVHFFYKNSSSFLFFKKVCDFFCETIKTNPHTKENSLVFFDTDNGFQIQISYSEEDLITEVALEIIHKENELIKNLIGLIQDRVYFDQYFC</sequence>
<gene>
    <name evidence="1" type="ORF">J3U88_33685</name>
</gene>
<evidence type="ECO:0000313" key="2">
    <source>
        <dbReference type="Proteomes" id="UP000664417"/>
    </source>
</evidence>
<dbReference type="RefSeq" id="WP_207863621.1">
    <property type="nucleotide sequence ID" value="NZ_JAFREP010000072.1"/>
</dbReference>